<protein>
    <recommendedName>
        <fullName evidence="1">NrS-1 polymerase-like helicase domain-containing protein</fullName>
    </recommendedName>
</protein>
<dbReference type="AlphaFoldDB" id="X0W324"/>
<reference evidence="2" key="1">
    <citation type="journal article" date="2014" name="Front. Microbiol.">
        <title>High frequency of phylogenetically diverse reductive dehalogenase-homologous genes in deep subseafloor sedimentary metagenomes.</title>
        <authorList>
            <person name="Kawai M."/>
            <person name="Futagami T."/>
            <person name="Toyoda A."/>
            <person name="Takaki Y."/>
            <person name="Nishi S."/>
            <person name="Hori S."/>
            <person name="Arai W."/>
            <person name="Tsubouchi T."/>
            <person name="Morono Y."/>
            <person name="Uchiyama I."/>
            <person name="Ito T."/>
            <person name="Fujiyama A."/>
            <person name="Inagaki F."/>
            <person name="Takami H."/>
        </authorList>
    </citation>
    <scope>NUCLEOTIDE SEQUENCE</scope>
    <source>
        <strain evidence="2">Expedition CK06-06</strain>
    </source>
</reference>
<dbReference type="Pfam" id="PF19263">
    <property type="entry name" value="DUF5906"/>
    <property type="match status" value="1"/>
</dbReference>
<feature type="non-terminal residue" evidence="2">
    <location>
        <position position="1"/>
    </location>
</feature>
<evidence type="ECO:0000259" key="1">
    <source>
        <dbReference type="Pfam" id="PF19263"/>
    </source>
</evidence>
<dbReference type="InterPro" id="IPR027417">
    <property type="entry name" value="P-loop_NTPase"/>
</dbReference>
<comment type="caution">
    <text evidence="2">The sequence shown here is derived from an EMBL/GenBank/DDBJ whole genome shotgun (WGS) entry which is preliminary data.</text>
</comment>
<feature type="domain" description="NrS-1 polymerase-like helicase" evidence="1">
    <location>
        <begin position="57"/>
        <end position="169"/>
    </location>
</feature>
<organism evidence="2">
    <name type="scientific">marine sediment metagenome</name>
    <dbReference type="NCBI Taxonomy" id="412755"/>
    <lineage>
        <taxon>unclassified sequences</taxon>
        <taxon>metagenomes</taxon>
        <taxon>ecological metagenomes</taxon>
    </lineage>
</organism>
<evidence type="ECO:0000313" key="2">
    <source>
        <dbReference type="EMBL" id="GAG17752.1"/>
    </source>
</evidence>
<feature type="non-terminal residue" evidence="2">
    <location>
        <position position="262"/>
    </location>
</feature>
<dbReference type="SUPFAM" id="SSF52540">
    <property type="entry name" value="P-loop containing nucleoside triphosphate hydrolases"/>
    <property type="match status" value="1"/>
</dbReference>
<accession>X0W324</accession>
<proteinExistence type="predicted"/>
<dbReference type="InterPro" id="IPR045455">
    <property type="entry name" value="NrS-1_pol-like_helicase"/>
</dbReference>
<name>X0W324_9ZZZZ</name>
<gene>
    <name evidence="2" type="ORF">S01H1_48874</name>
</gene>
<dbReference type="EMBL" id="BARS01031404">
    <property type="protein sequence ID" value="GAG17752.1"/>
    <property type="molecule type" value="Genomic_DNA"/>
</dbReference>
<sequence length="262" mass="30275">ELLVLNNAFAHKNYKKPTAILNYLKSLIPNDESREYILRFLRTKLTTFKQSPVILYFIGKAGSGKDTFVSLLSKIIGGDYVTSPSSKVFLETYNGWTMDKYIVQLDEYGNKVTRAFERQEVLGRLKTYTGSPIIQIRAMRQDGFNYRHSITYILTDNSNPLPIELDDRRFYLIETPNKLSEEKWVKEMGGITKAIDKIDSEVLDFCCYLATDVDNLSPDEYMEPPLTENKEELILSSLPAIKKLTYYIENKKLESLVELFQD</sequence>